<accession>A0ABS4VR82</accession>
<organism evidence="1 2">
    <name type="scientific">Pseudonocardia parietis</name>
    <dbReference type="NCBI Taxonomy" id="570936"/>
    <lineage>
        <taxon>Bacteria</taxon>
        <taxon>Bacillati</taxon>
        <taxon>Actinomycetota</taxon>
        <taxon>Actinomycetes</taxon>
        <taxon>Pseudonocardiales</taxon>
        <taxon>Pseudonocardiaceae</taxon>
        <taxon>Pseudonocardia</taxon>
    </lineage>
</organism>
<dbReference type="EMBL" id="JAGINU010000001">
    <property type="protein sequence ID" value="MBP2366440.1"/>
    <property type="molecule type" value="Genomic_DNA"/>
</dbReference>
<evidence type="ECO:0000313" key="2">
    <source>
        <dbReference type="Proteomes" id="UP001519295"/>
    </source>
</evidence>
<reference evidence="1 2" key="1">
    <citation type="submission" date="2021-03" db="EMBL/GenBank/DDBJ databases">
        <title>Sequencing the genomes of 1000 actinobacteria strains.</title>
        <authorList>
            <person name="Klenk H.-P."/>
        </authorList>
    </citation>
    <scope>NUCLEOTIDE SEQUENCE [LARGE SCALE GENOMIC DNA]</scope>
    <source>
        <strain evidence="1 2">DSM 45256</strain>
    </source>
</reference>
<sequence length="66" mass="7458">MEEVMSKAVDRTVEELDAAMRELKRSLHGIPYRTGGFKNTHDNLARDVAHLTVHLDSARGALRDQK</sequence>
<dbReference type="Proteomes" id="UP001519295">
    <property type="component" value="Unassembled WGS sequence"/>
</dbReference>
<name>A0ABS4VR82_9PSEU</name>
<protein>
    <submittedName>
        <fullName evidence="1">Uncharacterized protein YoxC</fullName>
    </submittedName>
</protein>
<gene>
    <name evidence="1" type="ORF">JOF36_002136</name>
</gene>
<comment type="caution">
    <text evidence="1">The sequence shown here is derived from an EMBL/GenBank/DDBJ whole genome shotgun (WGS) entry which is preliminary data.</text>
</comment>
<keyword evidence="2" id="KW-1185">Reference proteome</keyword>
<proteinExistence type="predicted"/>
<evidence type="ECO:0000313" key="1">
    <source>
        <dbReference type="EMBL" id="MBP2366440.1"/>
    </source>
</evidence>